<organism evidence="2 3">
    <name type="scientific">Nocardioides simplex</name>
    <name type="common">Arthrobacter simplex</name>
    <dbReference type="NCBI Taxonomy" id="2045"/>
    <lineage>
        <taxon>Bacteria</taxon>
        <taxon>Bacillati</taxon>
        <taxon>Actinomycetota</taxon>
        <taxon>Actinomycetes</taxon>
        <taxon>Propionibacteriales</taxon>
        <taxon>Nocardioidaceae</taxon>
        <taxon>Pimelobacter</taxon>
    </lineage>
</organism>
<dbReference type="Proteomes" id="UP000449906">
    <property type="component" value="Unassembled WGS sequence"/>
</dbReference>
<evidence type="ECO:0000256" key="1">
    <source>
        <dbReference type="SAM" id="Phobius"/>
    </source>
</evidence>
<name>A0A7J5E0Y6_NOCSI</name>
<dbReference type="EMBL" id="WBVM01000001">
    <property type="protein sequence ID" value="KAB2811922.1"/>
    <property type="molecule type" value="Genomic_DNA"/>
</dbReference>
<dbReference type="RefSeq" id="WP_151579342.1">
    <property type="nucleotide sequence ID" value="NZ_CP182503.1"/>
</dbReference>
<evidence type="ECO:0000313" key="2">
    <source>
        <dbReference type="EMBL" id="KAB2811922.1"/>
    </source>
</evidence>
<feature type="transmembrane region" description="Helical" evidence="1">
    <location>
        <begin position="14"/>
        <end position="35"/>
    </location>
</feature>
<keyword evidence="1" id="KW-0472">Membrane</keyword>
<comment type="caution">
    <text evidence="2">The sequence shown here is derived from an EMBL/GenBank/DDBJ whole genome shotgun (WGS) entry which is preliminary data.</text>
</comment>
<protein>
    <submittedName>
        <fullName evidence="2">Uncharacterized protein</fullName>
    </submittedName>
</protein>
<dbReference type="AlphaFoldDB" id="A0A7J5E0Y6"/>
<keyword evidence="1" id="KW-1133">Transmembrane helix</keyword>
<gene>
    <name evidence="2" type="ORF">F9L07_08775</name>
</gene>
<proteinExistence type="predicted"/>
<reference evidence="2 3" key="1">
    <citation type="submission" date="2019-09" db="EMBL/GenBank/DDBJ databases">
        <title>Pimelobacter sp. isolated from Paulinella.</title>
        <authorList>
            <person name="Jeong S.E."/>
        </authorList>
    </citation>
    <scope>NUCLEOTIDE SEQUENCE [LARGE SCALE GENOMIC DNA]</scope>
    <source>
        <strain evidence="2 3">Pch-N</strain>
    </source>
</reference>
<sequence length="162" mass="17183">MGPPPGRRGPGRTLAWLAIGLVLVLGVIAVVALVVRGDSGDSAASDDEPGDSARETSCAAYRDVVQSSELWAAADADPDRLQEMYDAVLADIASAGDDEIETLVTEEATVVVSYYRALADWKQETEDAISRGEYPDSNIPDEITAQRGEITRTQGAVVEACQ</sequence>
<keyword evidence="1" id="KW-0812">Transmembrane</keyword>
<accession>A0A7J5E0Y6</accession>
<evidence type="ECO:0000313" key="3">
    <source>
        <dbReference type="Proteomes" id="UP000449906"/>
    </source>
</evidence>